<dbReference type="GeneID" id="30679607"/>
<name>A0A0U3F720_9CREN</name>
<dbReference type="STRING" id="940295.EYM_00945"/>
<dbReference type="KEGG" id="iis:EYM_00945"/>
<accession>A0A0U3F720</accession>
<gene>
    <name evidence="1" type="ORF">EYM_00945</name>
</gene>
<dbReference type="EMBL" id="CP006867">
    <property type="protein sequence ID" value="ALU11433.1"/>
    <property type="molecule type" value="Genomic_DNA"/>
</dbReference>
<keyword evidence="2" id="KW-1185">Reference proteome</keyword>
<dbReference type="Proteomes" id="UP000060778">
    <property type="component" value="Chromosome"/>
</dbReference>
<sequence>MSLTRPLEELVQVLGDLLKVPNGRRVINEILENYLKELYEYNSKLPKGFAVKPIHYVKSKGKKYVYFGRYFYKYERVGGKVRWKYVGREPPKGYPPPPVNPLEGIKFVVEKDYLLVDESEVETNEILSGILKKYLKNKNVGI</sequence>
<protein>
    <submittedName>
        <fullName evidence="1">Uncharacterized protein</fullName>
    </submittedName>
</protein>
<dbReference type="AlphaFoldDB" id="A0A0U3F720"/>
<proteinExistence type="predicted"/>
<evidence type="ECO:0000313" key="1">
    <source>
        <dbReference type="EMBL" id="ALU11433.1"/>
    </source>
</evidence>
<dbReference type="OrthoDB" id="46187at2157"/>
<dbReference type="RefSeq" id="WP_075049253.1">
    <property type="nucleotide sequence ID" value="NZ_CP006867.1"/>
</dbReference>
<organism evidence="1 2">
    <name type="scientific">Ignicoccus islandicus DSM 13165</name>
    <dbReference type="NCBI Taxonomy" id="940295"/>
    <lineage>
        <taxon>Archaea</taxon>
        <taxon>Thermoproteota</taxon>
        <taxon>Thermoprotei</taxon>
        <taxon>Desulfurococcales</taxon>
        <taxon>Desulfurococcaceae</taxon>
        <taxon>Ignicoccus</taxon>
    </lineage>
</organism>
<evidence type="ECO:0000313" key="2">
    <source>
        <dbReference type="Proteomes" id="UP000060778"/>
    </source>
</evidence>
<reference evidence="1 2" key="1">
    <citation type="submission" date="2013-11" db="EMBL/GenBank/DDBJ databases">
        <title>Comparative genomics of Ignicoccus.</title>
        <authorList>
            <person name="Podar M."/>
        </authorList>
    </citation>
    <scope>NUCLEOTIDE SEQUENCE [LARGE SCALE GENOMIC DNA]</scope>
    <source>
        <strain evidence="1 2">DSM 13165</strain>
    </source>
</reference>